<feature type="compositionally biased region" description="Polar residues" evidence="1">
    <location>
        <begin position="20"/>
        <end position="32"/>
    </location>
</feature>
<proteinExistence type="predicted"/>
<evidence type="ECO:0008006" key="5">
    <source>
        <dbReference type="Google" id="ProtNLM"/>
    </source>
</evidence>
<protein>
    <recommendedName>
        <fullName evidence="5">Lipoprotein</fullName>
    </recommendedName>
</protein>
<dbReference type="RefSeq" id="WP_317945412.1">
    <property type="nucleotide sequence ID" value="NZ_JAUBDI010000016.1"/>
</dbReference>
<feature type="chain" id="PRO_5046354193" description="Lipoprotein" evidence="2">
    <location>
        <begin position="19"/>
        <end position="202"/>
    </location>
</feature>
<feature type="region of interest" description="Disordered" evidence="1">
    <location>
        <begin position="20"/>
        <end position="77"/>
    </location>
</feature>
<dbReference type="EMBL" id="JAUBDI010000016">
    <property type="protein sequence ID" value="MDW0114397.1"/>
    <property type="molecule type" value="Genomic_DNA"/>
</dbReference>
<evidence type="ECO:0000313" key="4">
    <source>
        <dbReference type="Proteomes" id="UP001282284"/>
    </source>
</evidence>
<sequence length="202" mass="21867">MSIVTLLAIVLVGTSACANTSNEAPTEANPSKSGAVEGNNDGSVDASANTDDEDLDTTSSEQNASEQKTQKDSKPLSQYSNEHIEYARVWLQLGPNQDIDELNVRHIPAGEPINPDDDTSADYPEDVIQLAGSRLVDGSVTYSRNGDGTITVYNVPLRWDGNYPAGEDFYLDILANTKLVSIDPNEDEKVIALIKLIKLQQN</sequence>
<evidence type="ECO:0000313" key="3">
    <source>
        <dbReference type="EMBL" id="MDW0114397.1"/>
    </source>
</evidence>
<accession>A0ABU4GFM1</accession>
<keyword evidence="2" id="KW-0732">Signal</keyword>
<feature type="compositionally biased region" description="Polar residues" evidence="1">
    <location>
        <begin position="40"/>
        <end position="49"/>
    </location>
</feature>
<dbReference type="Proteomes" id="UP001282284">
    <property type="component" value="Unassembled WGS sequence"/>
</dbReference>
<evidence type="ECO:0000256" key="1">
    <source>
        <dbReference type="SAM" id="MobiDB-lite"/>
    </source>
</evidence>
<organism evidence="3 4">
    <name type="scientific">Sporosarcina saromensis</name>
    <dbReference type="NCBI Taxonomy" id="359365"/>
    <lineage>
        <taxon>Bacteria</taxon>
        <taxon>Bacillati</taxon>
        <taxon>Bacillota</taxon>
        <taxon>Bacilli</taxon>
        <taxon>Bacillales</taxon>
        <taxon>Caryophanaceae</taxon>
        <taxon>Sporosarcina</taxon>
    </lineage>
</organism>
<name>A0ABU4GFM1_9BACL</name>
<gene>
    <name evidence="3" type="ORF">QT711_14460</name>
</gene>
<comment type="caution">
    <text evidence="3">The sequence shown here is derived from an EMBL/GenBank/DDBJ whole genome shotgun (WGS) entry which is preliminary data.</text>
</comment>
<evidence type="ECO:0000256" key="2">
    <source>
        <dbReference type="SAM" id="SignalP"/>
    </source>
</evidence>
<feature type="signal peptide" evidence="2">
    <location>
        <begin position="1"/>
        <end position="18"/>
    </location>
</feature>
<reference evidence="3 4" key="1">
    <citation type="submission" date="2023-06" db="EMBL/GenBank/DDBJ databases">
        <title>Sporosarcina sp. nov., isolated from Korean traditional fermented seafood 'Jeotgal'.</title>
        <authorList>
            <person name="Yang A.I."/>
            <person name="Shin N.-R."/>
        </authorList>
    </citation>
    <scope>NUCLEOTIDE SEQUENCE [LARGE SCALE GENOMIC DNA]</scope>
    <source>
        <strain evidence="3 4">KCTC13119</strain>
    </source>
</reference>
<keyword evidence="4" id="KW-1185">Reference proteome</keyword>